<name>A0A0K0CW33_ANGCA</name>
<dbReference type="Gene3D" id="2.60.40.10">
    <property type="entry name" value="Immunoglobulins"/>
    <property type="match status" value="1"/>
</dbReference>
<feature type="region of interest" description="Disordered" evidence="1">
    <location>
        <begin position="1"/>
        <end position="33"/>
    </location>
</feature>
<dbReference type="STRING" id="6313.A0A0K0CW33"/>
<organism evidence="2 3">
    <name type="scientific">Angiostrongylus cantonensis</name>
    <name type="common">Rat lungworm</name>
    <dbReference type="NCBI Taxonomy" id="6313"/>
    <lineage>
        <taxon>Eukaryota</taxon>
        <taxon>Metazoa</taxon>
        <taxon>Ecdysozoa</taxon>
        <taxon>Nematoda</taxon>
        <taxon>Chromadorea</taxon>
        <taxon>Rhabditida</taxon>
        <taxon>Rhabditina</taxon>
        <taxon>Rhabditomorpha</taxon>
        <taxon>Strongyloidea</taxon>
        <taxon>Metastrongylidae</taxon>
        <taxon>Angiostrongylus</taxon>
    </lineage>
</organism>
<evidence type="ECO:0000256" key="1">
    <source>
        <dbReference type="SAM" id="MobiDB-lite"/>
    </source>
</evidence>
<dbReference type="WBParaSite" id="ACAC_0000160501-mRNA-1">
    <property type="protein sequence ID" value="ACAC_0000160501-mRNA-1"/>
    <property type="gene ID" value="ACAC_0000160501"/>
</dbReference>
<dbReference type="Proteomes" id="UP000035642">
    <property type="component" value="Unassembled WGS sequence"/>
</dbReference>
<keyword evidence="2" id="KW-1185">Reference proteome</keyword>
<proteinExistence type="predicted"/>
<feature type="compositionally biased region" description="Acidic residues" evidence="1">
    <location>
        <begin position="1"/>
        <end position="10"/>
    </location>
</feature>
<reference evidence="3" key="2">
    <citation type="submission" date="2017-02" db="UniProtKB">
        <authorList>
            <consortium name="WormBaseParasite"/>
        </authorList>
    </citation>
    <scope>IDENTIFICATION</scope>
</reference>
<sequence length="652" mass="72839">MGSLADDGEVVEDRFDDQSFDDAPLSDRESNFDEMELRDCEQLHQPTDQIYSQNNCRIQPALSTIAEESRIEDVPSSEKASDIIQREQESFIRRHACFIPDDPRFNQSRFDKENSWEPSILEHSSFESTDQCKFAESLPVPSVPKLDGDHCLKSHEGYLNTDSNINVERNDATVHVIEALIAKATSRKRHNDLAEKFNALSVIMPEDSSISVERSIAETTASTNLSVGKIQSVLKGVPPSSSPRTLMKVLDEYKRSRVKARKAGDHPLPPPVANIEPSLSSCTSHHLPSHKACNSAGAMVGCPIAGDNLYKTTNVNNPILSEMVAKTCTTVAKPDIGVACKEVKAPCPLFPLRFYKSFVAVDTYVHNYDRRPENIHPRGLLHFTVHALMFLLSFNREGDGEGSVLYIPQLEVAFGFVAVGDTAISNVDVTNRTDNSVRIRARLSHSGLPFALLDSQILLLDAHRTVPLRIEFSPTQNARFSTYLLIAVEGGGGPQVNYRHVSVRLRSPMPTSNWRSSQTSLVSTASTAQQRGASELQVIIYWGEERTRLRLRCFENLKGISHLCEGIRFTDAFVGEDSTFCPPEDHPITKEDVRLFDQTLRMCTIYVCSPRIRPGPSLISNYSSPFERSLQPEDTFRERSTYKVAVPDLTLR</sequence>
<reference evidence="2" key="1">
    <citation type="submission" date="2012-09" db="EMBL/GenBank/DDBJ databases">
        <authorList>
            <person name="Martin A.A."/>
        </authorList>
    </citation>
    <scope>NUCLEOTIDE SEQUENCE</scope>
</reference>
<evidence type="ECO:0000313" key="2">
    <source>
        <dbReference type="Proteomes" id="UP000035642"/>
    </source>
</evidence>
<accession>A0A0K0CW33</accession>
<protein>
    <submittedName>
        <fullName evidence="3">ASH domain-containing protein</fullName>
    </submittedName>
</protein>
<evidence type="ECO:0000313" key="3">
    <source>
        <dbReference type="WBParaSite" id="ACAC_0000160501-mRNA-1"/>
    </source>
</evidence>
<dbReference type="AlphaFoldDB" id="A0A0K0CW33"/>
<dbReference type="InterPro" id="IPR013783">
    <property type="entry name" value="Ig-like_fold"/>
</dbReference>